<keyword evidence="6" id="KW-1185">Reference proteome</keyword>
<dbReference type="RefSeq" id="WP_228106652.1">
    <property type="nucleotide sequence ID" value="NZ_CP101637.1"/>
</dbReference>
<evidence type="ECO:0000256" key="1">
    <source>
        <dbReference type="ARBA" id="ARBA00022741"/>
    </source>
</evidence>
<reference evidence="5 6" key="1">
    <citation type="submission" date="2022-07" db="EMBL/GenBank/DDBJ databases">
        <title>Genome sequence of Terrisporobacter mayombei DSM6539.</title>
        <authorList>
            <person name="Boeer T."/>
            <person name="Bengelsdorf F.R."/>
            <person name="Daniel R."/>
            <person name="Poehlein A."/>
        </authorList>
    </citation>
    <scope>NUCLEOTIDE SEQUENCE [LARGE SCALE GENOMIC DNA]</scope>
    <source>
        <strain evidence="5 6">DSM 6539</strain>
    </source>
</reference>
<dbReference type="SUPFAM" id="SSF52540">
    <property type="entry name" value="P-loop containing nucleoside triphosphate hydrolases"/>
    <property type="match status" value="1"/>
</dbReference>
<proteinExistence type="predicted"/>
<gene>
    <name evidence="5" type="ORF">TEMA_02000</name>
</gene>
<dbReference type="InterPro" id="IPR050206">
    <property type="entry name" value="FtsK/SpoIIIE/SftA"/>
</dbReference>
<evidence type="ECO:0000256" key="2">
    <source>
        <dbReference type="ARBA" id="ARBA00022840"/>
    </source>
</evidence>
<evidence type="ECO:0000259" key="4">
    <source>
        <dbReference type="PROSITE" id="PS50901"/>
    </source>
</evidence>
<dbReference type="InterPro" id="IPR027417">
    <property type="entry name" value="P-loop_NTPase"/>
</dbReference>
<feature type="domain" description="FtsK" evidence="4">
    <location>
        <begin position="132"/>
        <end position="318"/>
    </location>
</feature>
<evidence type="ECO:0000313" key="6">
    <source>
        <dbReference type="Proteomes" id="UP001235030"/>
    </source>
</evidence>
<dbReference type="PANTHER" id="PTHR22683:SF41">
    <property type="entry name" value="DNA TRANSLOCASE FTSK"/>
    <property type="match status" value="1"/>
</dbReference>
<dbReference type="PROSITE" id="PS50901">
    <property type="entry name" value="FTSK"/>
    <property type="match status" value="1"/>
</dbReference>
<dbReference type="EMBL" id="CP101637">
    <property type="protein sequence ID" value="WMT79929.1"/>
    <property type="molecule type" value="Genomic_DNA"/>
</dbReference>
<dbReference type="InterPro" id="IPR002543">
    <property type="entry name" value="FtsK_dom"/>
</dbReference>
<dbReference type="Proteomes" id="UP001235030">
    <property type="component" value="Chromosome"/>
</dbReference>
<feature type="binding site" evidence="3">
    <location>
        <begin position="149"/>
        <end position="156"/>
    </location>
    <ligand>
        <name>ATP</name>
        <dbReference type="ChEBI" id="CHEBI:30616"/>
    </ligand>
</feature>
<evidence type="ECO:0000313" key="5">
    <source>
        <dbReference type="EMBL" id="WMT79929.1"/>
    </source>
</evidence>
<accession>A0ABY9PY39</accession>
<dbReference type="Pfam" id="PF01580">
    <property type="entry name" value="FtsK_SpoIIIE"/>
    <property type="match status" value="1"/>
</dbReference>
<evidence type="ECO:0000256" key="3">
    <source>
        <dbReference type="PROSITE-ProRule" id="PRU00289"/>
    </source>
</evidence>
<keyword evidence="1 3" id="KW-0547">Nucleotide-binding</keyword>
<dbReference type="PANTHER" id="PTHR22683">
    <property type="entry name" value="SPORULATION PROTEIN RELATED"/>
    <property type="match status" value="1"/>
</dbReference>
<name>A0ABY9PY39_9FIRM</name>
<organism evidence="5 6">
    <name type="scientific">Terrisporobacter mayombei</name>
    <dbReference type="NCBI Taxonomy" id="1541"/>
    <lineage>
        <taxon>Bacteria</taxon>
        <taxon>Bacillati</taxon>
        <taxon>Bacillota</taxon>
        <taxon>Clostridia</taxon>
        <taxon>Peptostreptococcales</taxon>
        <taxon>Peptostreptococcaceae</taxon>
        <taxon>Terrisporobacter</taxon>
    </lineage>
</organism>
<keyword evidence="2 3" id="KW-0067">ATP-binding</keyword>
<dbReference type="Gene3D" id="3.40.50.300">
    <property type="entry name" value="P-loop containing nucleotide triphosphate hydrolases"/>
    <property type="match status" value="1"/>
</dbReference>
<sequence>MSNNMLQPMFDLVWDSGVIFLKWLFDGWIVEKKDLNKFFKSAGLKNRNEEYPEVRKQMGDKYLVNIPVSLNLDDFKRYQNALEIYLQNKINMSLSGNFIMIEPRYELKELIKYKIPKKTSDSIKFPIGESENKTMVLDLKENPHSYIVGTTGSGKSVMTKVILTSIVSLYKVAELELYLCDLKMVELNLFRNIEHTKKFVYTVEDTTQVIADLLEETKKRYDLFMQNEVTNIFEYNKLPGVRRLKYQVLYVEEIVLLLEDKKKSAMKLLKQLIAISRASGLYVFLTTQRPDNTVIDNVVKANINNRIVLKCEDSKNSVVALDQEGAENLKGNGHGFLKNGSNIEEFQGYFIEDEKVKEYTNKFKKVENAEIKVKSIGMKNKATKTNEEIKEDLSNNIEDLSFLDNL</sequence>
<protein>
    <recommendedName>
        <fullName evidence="4">FtsK domain-containing protein</fullName>
    </recommendedName>
</protein>